<sequence length="855" mass="94456">MTSIHVPIDHSLDLDTTELENILGISPSPSYTGTTSTSPGPGTSGVSEPSPTQSGVEQAGPSSSRSSSSSPPRTSKASRKRVRPKLDLAPGQPPTARGNARIRVFVACYQCRARKIRCDGAKPICHNCQKRPSEAEECSYDSGPNRRGRERGGARNRTSHQGSTTTKPPTRKQSAGRSRNRRANFSVDTLDYTETLNEEASIVQAQEPPFVQNDFFELPDAMMWEFDTDPLLYDVTTSTDISQFQVPGILVTPPQQGNRDNEQEQQEDSIPSRPGTKFARDTWWDALLSFYATERDPDDTAIVSLSLAQRSAAMKTIMADLRALLQASPCWVSFLHLPRFFDSLFNPVRRSSLQPSLLLSALALGAFAQGSEVENGARGRQKALKLLEMAHGALEGALATGWVDIGLAQAALLIVYFEMQSHPAQSLERSQSAILLLDSLARMFSLATVDEGIKSRGRSPFTHLRPTATYTGFNPAAQLGFFTPQMALNDHHAQMQTPIGLGLGATIAATLSPASSYNGSTSSSSSSSPTPSDQQRGCNCRSISLGTNWPSVHNIAPAFASSIMWPEGLAEGDFRREESRRLVWSTVMVIANLHAYVASIPGSSAFDTGTLFVREPENFALMLPGEALAATGTTVEPDDMWTLSMRTMLLVHVCMRVRESKGTSQADRAQLAVQAWLEIEDLEQRIARHTCDLDASFGFQSKELLFGLRMLTSYEFRNFIPLVTTTGSQLFYRDKAEDWLRDLNEHCDRWIANNLMMATASPSQDHRKSILIFWFMANIRRALMLWGNDPDLTFALEVSKRFAEHTERLMLFWPNMRLRGIWQNLRMQLVAACLKAGIPPPSPNIPRWPQIPPVA</sequence>
<evidence type="ECO:0000256" key="1">
    <source>
        <dbReference type="ARBA" id="ARBA00004123"/>
    </source>
</evidence>
<comment type="subcellular location">
    <subcellularLocation>
        <location evidence="1">Nucleus</location>
    </subcellularLocation>
</comment>
<keyword evidence="9" id="KW-1185">Reference proteome</keyword>
<dbReference type="Proteomes" id="UP000256964">
    <property type="component" value="Unassembled WGS sequence"/>
</dbReference>
<dbReference type="CDD" id="cd00067">
    <property type="entry name" value="GAL4"/>
    <property type="match status" value="1"/>
</dbReference>
<dbReference type="InterPro" id="IPR001138">
    <property type="entry name" value="Zn2Cys6_DnaBD"/>
</dbReference>
<dbReference type="Pfam" id="PF00172">
    <property type="entry name" value="Zn_clus"/>
    <property type="match status" value="1"/>
</dbReference>
<feature type="compositionally biased region" description="Low complexity" evidence="6">
    <location>
        <begin position="61"/>
        <end position="75"/>
    </location>
</feature>
<feature type="compositionally biased region" description="Low complexity" evidence="6">
    <location>
        <begin position="518"/>
        <end position="532"/>
    </location>
</feature>
<evidence type="ECO:0000256" key="5">
    <source>
        <dbReference type="ARBA" id="ARBA00023242"/>
    </source>
</evidence>
<accession>A0A371DC80</accession>
<dbReference type="AlphaFoldDB" id="A0A371DC80"/>
<dbReference type="PANTHER" id="PTHR47338:SF5">
    <property type="entry name" value="ZN(II)2CYS6 TRANSCRIPTION FACTOR (EUROFUNG)"/>
    <property type="match status" value="1"/>
</dbReference>
<feature type="region of interest" description="Disordered" evidence="6">
    <location>
        <begin position="518"/>
        <end position="538"/>
    </location>
</feature>
<name>A0A371DC80_9APHY</name>
<feature type="domain" description="Zn(2)-C6 fungal-type" evidence="7">
    <location>
        <begin position="107"/>
        <end position="140"/>
    </location>
</feature>
<evidence type="ECO:0000256" key="4">
    <source>
        <dbReference type="ARBA" id="ARBA00023163"/>
    </source>
</evidence>
<feature type="region of interest" description="Disordered" evidence="6">
    <location>
        <begin position="123"/>
        <end position="190"/>
    </location>
</feature>
<keyword evidence="5" id="KW-0539">Nucleus</keyword>
<reference evidence="8 9" key="1">
    <citation type="journal article" date="2018" name="Biotechnol. Biofuels">
        <title>Integrative visual omics of the white-rot fungus Polyporus brumalis exposes the biotechnological potential of its oxidative enzymes for delignifying raw plant biomass.</title>
        <authorList>
            <person name="Miyauchi S."/>
            <person name="Rancon A."/>
            <person name="Drula E."/>
            <person name="Hage H."/>
            <person name="Chaduli D."/>
            <person name="Favel A."/>
            <person name="Grisel S."/>
            <person name="Henrissat B."/>
            <person name="Herpoel-Gimbert I."/>
            <person name="Ruiz-Duenas F.J."/>
            <person name="Chevret D."/>
            <person name="Hainaut M."/>
            <person name="Lin J."/>
            <person name="Wang M."/>
            <person name="Pangilinan J."/>
            <person name="Lipzen A."/>
            <person name="Lesage-Meessen L."/>
            <person name="Navarro D."/>
            <person name="Riley R."/>
            <person name="Grigoriev I.V."/>
            <person name="Zhou S."/>
            <person name="Raouche S."/>
            <person name="Rosso M.N."/>
        </authorList>
    </citation>
    <scope>NUCLEOTIDE SEQUENCE [LARGE SCALE GENOMIC DNA]</scope>
    <source>
        <strain evidence="8 9">BRFM 1820</strain>
    </source>
</reference>
<feature type="region of interest" description="Disordered" evidence="6">
    <location>
        <begin position="20"/>
        <end position="97"/>
    </location>
</feature>
<evidence type="ECO:0000256" key="2">
    <source>
        <dbReference type="ARBA" id="ARBA00022723"/>
    </source>
</evidence>
<organism evidence="8 9">
    <name type="scientific">Lentinus brumalis</name>
    <dbReference type="NCBI Taxonomy" id="2498619"/>
    <lineage>
        <taxon>Eukaryota</taxon>
        <taxon>Fungi</taxon>
        <taxon>Dikarya</taxon>
        <taxon>Basidiomycota</taxon>
        <taxon>Agaricomycotina</taxon>
        <taxon>Agaricomycetes</taxon>
        <taxon>Polyporales</taxon>
        <taxon>Polyporaceae</taxon>
        <taxon>Lentinus</taxon>
    </lineage>
</organism>
<dbReference type="EMBL" id="KZ857401">
    <property type="protein sequence ID" value="RDX50155.1"/>
    <property type="molecule type" value="Genomic_DNA"/>
</dbReference>
<evidence type="ECO:0000259" key="7">
    <source>
        <dbReference type="PROSITE" id="PS50048"/>
    </source>
</evidence>
<dbReference type="PROSITE" id="PS50048">
    <property type="entry name" value="ZN2_CY6_FUNGAL_2"/>
    <property type="match status" value="1"/>
</dbReference>
<dbReference type="GO" id="GO:0005634">
    <property type="term" value="C:nucleus"/>
    <property type="evidence" value="ECO:0007669"/>
    <property type="project" value="UniProtKB-SubCell"/>
</dbReference>
<feature type="compositionally biased region" description="Polar residues" evidence="6">
    <location>
        <begin position="159"/>
        <end position="177"/>
    </location>
</feature>
<keyword evidence="4" id="KW-0804">Transcription</keyword>
<dbReference type="SMART" id="SM00066">
    <property type="entry name" value="GAL4"/>
    <property type="match status" value="1"/>
</dbReference>
<evidence type="ECO:0000256" key="3">
    <source>
        <dbReference type="ARBA" id="ARBA00023015"/>
    </source>
</evidence>
<feature type="region of interest" description="Disordered" evidence="6">
    <location>
        <begin position="250"/>
        <end position="277"/>
    </location>
</feature>
<keyword evidence="3" id="KW-0805">Transcription regulation</keyword>
<proteinExistence type="predicted"/>
<dbReference type="GO" id="GO:0008270">
    <property type="term" value="F:zinc ion binding"/>
    <property type="evidence" value="ECO:0007669"/>
    <property type="project" value="InterPro"/>
</dbReference>
<protein>
    <recommendedName>
        <fullName evidence="7">Zn(2)-C6 fungal-type domain-containing protein</fullName>
    </recommendedName>
</protein>
<evidence type="ECO:0000256" key="6">
    <source>
        <dbReference type="SAM" id="MobiDB-lite"/>
    </source>
</evidence>
<dbReference type="STRING" id="139420.A0A371DC80"/>
<keyword evidence="2" id="KW-0479">Metal-binding</keyword>
<dbReference type="GO" id="GO:0000981">
    <property type="term" value="F:DNA-binding transcription factor activity, RNA polymerase II-specific"/>
    <property type="evidence" value="ECO:0007669"/>
    <property type="project" value="InterPro"/>
</dbReference>
<evidence type="ECO:0000313" key="8">
    <source>
        <dbReference type="EMBL" id="RDX50155.1"/>
    </source>
</evidence>
<feature type="compositionally biased region" description="Low complexity" evidence="6">
    <location>
        <begin position="26"/>
        <end position="52"/>
    </location>
</feature>
<gene>
    <name evidence="8" type="ORF">OH76DRAFT_1349696</name>
</gene>
<dbReference type="PANTHER" id="PTHR47338">
    <property type="entry name" value="ZN(II)2CYS6 TRANSCRIPTION FACTOR (EUROFUNG)-RELATED"/>
    <property type="match status" value="1"/>
</dbReference>
<dbReference type="InterPro" id="IPR036864">
    <property type="entry name" value="Zn2-C6_fun-type_DNA-bd_sf"/>
</dbReference>
<dbReference type="Gene3D" id="4.10.240.10">
    <property type="entry name" value="Zn(2)-C6 fungal-type DNA-binding domain"/>
    <property type="match status" value="1"/>
</dbReference>
<dbReference type="SUPFAM" id="SSF57701">
    <property type="entry name" value="Zn2/Cys6 DNA-binding domain"/>
    <property type="match status" value="1"/>
</dbReference>
<evidence type="ECO:0000313" key="9">
    <source>
        <dbReference type="Proteomes" id="UP000256964"/>
    </source>
</evidence>
<dbReference type="OrthoDB" id="10261408at2759"/>
<dbReference type="InterPro" id="IPR050815">
    <property type="entry name" value="TF_fung"/>
</dbReference>